<dbReference type="EMBL" id="WXZT01000001">
    <property type="protein sequence ID" value="MZZ10789.1"/>
    <property type="molecule type" value="Genomic_DNA"/>
</dbReference>
<dbReference type="PANTHER" id="PTHR14119:SF3">
    <property type="entry name" value="ISOCHORISMATASE DOMAIN-CONTAINING PROTEIN 2"/>
    <property type="match status" value="1"/>
</dbReference>
<feature type="domain" description="Isochorismatase-like" evidence="1">
    <location>
        <begin position="9"/>
        <end position="156"/>
    </location>
</feature>
<evidence type="ECO:0000313" key="8">
    <source>
        <dbReference type="Proteomes" id="UP000284767"/>
    </source>
</evidence>
<dbReference type="Proteomes" id="UP000284767">
    <property type="component" value="Unassembled WGS sequence"/>
</dbReference>
<dbReference type="CDD" id="cd01012">
    <property type="entry name" value="YcaC_related"/>
    <property type="match status" value="1"/>
</dbReference>
<organism evidence="3 9">
    <name type="scientific">Pseudomonas aeruginosa</name>
    <dbReference type="NCBI Taxonomy" id="287"/>
    <lineage>
        <taxon>Bacteria</taxon>
        <taxon>Pseudomonadati</taxon>
        <taxon>Pseudomonadota</taxon>
        <taxon>Gammaproteobacteria</taxon>
        <taxon>Pseudomonadales</taxon>
        <taxon>Pseudomonadaceae</taxon>
        <taxon>Pseudomonas</taxon>
    </lineage>
</organism>
<reference evidence="4 7" key="3">
    <citation type="submission" date="2017-05" db="EMBL/GenBank/DDBJ databases">
        <authorList>
            <person name="Song R."/>
            <person name="Chenine A.L."/>
            <person name="Ruprecht R.M."/>
        </authorList>
    </citation>
    <scope>NUCLEOTIDE SEQUENCE [LARGE SCALE GENOMIC DNA]</scope>
    <source>
        <strain evidence="4 7">S567_C10_BS</strain>
    </source>
</reference>
<reference evidence="3" key="6">
    <citation type="submission" date="2020-01" db="EMBL/GenBank/DDBJ databases">
        <title>Bacteria Cultured from War Wounds Associated with the Conflict in Eastern Ukraine.</title>
        <authorList>
            <person name="Snesrud E."/>
            <person name="Galac M.R."/>
            <person name="Mc Gann P."/>
            <person name="Valentine K."/>
            <person name="Viacheslav K."/>
        </authorList>
    </citation>
    <scope>NUCLEOTIDE SEQUENCE</scope>
    <source>
        <strain evidence="3">VNMU148</strain>
    </source>
</reference>
<dbReference type="InterPro" id="IPR000868">
    <property type="entry name" value="Isochorismatase-like_dom"/>
</dbReference>
<evidence type="ECO:0000313" key="9">
    <source>
        <dbReference type="Proteomes" id="UP000644192"/>
    </source>
</evidence>
<evidence type="ECO:0000313" key="6">
    <source>
        <dbReference type="Proteomes" id="UP000045039"/>
    </source>
</evidence>
<evidence type="ECO:0000313" key="7">
    <source>
        <dbReference type="Proteomes" id="UP000194857"/>
    </source>
</evidence>
<dbReference type="SMR" id="A0A072ZP93"/>
<dbReference type="InterPro" id="IPR036380">
    <property type="entry name" value="Isochorismatase-like_sf"/>
</dbReference>
<evidence type="ECO:0000259" key="1">
    <source>
        <dbReference type="Pfam" id="PF00857"/>
    </source>
</evidence>
<protein>
    <submittedName>
        <fullName evidence="4">Hydrolase</fullName>
    </submittedName>
    <submittedName>
        <fullName evidence="3">Isochorismatase family protein</fullName>
    </submittedName>
</protein>
<dbReference type="Pfam" id="PF00857">
    <property type="entry name" value="Isochorismatase"/>
    <property type="match status" value="1"/>
</dbReference>
<comment type="caution">
    <text evidence="3">The sequence shown here is derived from an EMBL/GenBank/DDBJ whole genome shotgun (WGS) entry which is preliminary data.</text>
</comment>
<dbReference type="InterPro" id="IPR050993">
    <property type="entry name" value="Isochorismatase_domain"/>
</dbReference>
<dbReference type="AlphaFoldDB" id="A0A072ZP93"/>
<dbReference type="SUPFAM" id="SSF52499">
    <property type="entry name" value="Isochorismatase-like hydrolases"/>
    <property type="match status" value="1"/>
</dbReference>
<reference evidence="5 8" key="5">
    <citation type="submission" date="2019-01" db="EMBL/GenBank/DDBJ databases">
        <title>The Pseudomonas aeruginosa pan-genome provides new insights on its population structure, horizontal gene transfer and pathogenicity.</title>
        <authorList>
            <person name="Freschi L."/>
            <person name="Vincent A.T."/>
            <person name="Jeukens J."/>
            <person name="Emond-Rheault J.-G."/>
            <person name="Kukavica-Ibrulj I."/>
            <person name="Dupont M.-J."/>
            <person name="Charette S.J."/>
            <person name="Boyle B."/>
            <person name="Levesque R.C."/>
        </authorList>
    </citation>
    <scope>NUCLEOTIDE SEQUENCE [LARGE SCALE GENOMIC DNA]</scope>
    <source>
        <strain evidence="5 8">PA-W36</strain>
    </source>
</reference>
<proteinExistence type="predicted"/>
<dbReference type="RefSeq" id="WP_003100571.1">
    <property type="nucleotide sequence ID" value="NZ_AP024513.1"/>
</dbReference>
<dbReference type="EMBL" id="CVVU01000267">
    <property type="protein sequence ID" value="CRQ04339.1"/>
    <property type="molecule type" value="Genomic_DNA"/>
</dbReference>
<dbReference type="OMA" id="HVCVFQT"/>
<accession>A0A072ZP93</accession>
<dbReference type="eggNOG" id="COG1335">
    <property type="taxonomic scope" value="Bacteria"/>
</dbReference>
<gene>
    <name evidence="4" type="ORF">CAZ10_29220</name>
    <name evidence="3" type="ORF">GUL26_00875</name>
    <name evidence="5" type="ORF">IPC1295_13860</name>
    <name evidence="2" type="ORF">PAERUG_P19_London_7_VIM_2_05_10_06488</name>
</gene>
<dbReference type="GO" id="GO:0016787">
    <property type="term" value="F:hydrolase activity"/>
    <property type="evidence" value="ECO:0007669"/>
    <property type="project" value="UniProtKB-KW"/>
</dbReference>
<evidence type="ECO:0000313" key="5">
    <source>
        <dbReference type="EMBL" id="RPM16233.1"/>
    </source>
</evidence>
<dbReference type="Proteomes" id="UP000644192">
    <property type="component" value="Unassembled WGS sequence"/>
</dbReference>
<keyword evidence="4" id="KW-0378">Hydrolase</keyword>
<dbReference type="EMBL" id="NFFZ01000021">
    <property type="protein sequence ID" value="OTI56515.1"/>
    <property type="molecule type" value="Genomic_DNA"/>
</dbReference>
<dbReference type="Gene3D" id="3.40.50.850">
    <property type="entry name" value="Isochorismatase-like"/>
    <property type="match status" value="1"/>
</dbReference>
<evidence type="ECO:0000313" key="4">
    <source>
        <dbReference type="EMBL" id="OTI56515.1"/>
    </source>
</evidence>
<reference evidence="6" key="1">
    <citation type="submission" date="2015-06" db="EMBL/GenBank/DDBJ databases">
        <authorList>
            <person name="Radhakrishnan Rajesh"/>
            <person name="Underwood Anthony"/>
            <person name="Al-Shahib Ali"/>
        </authorList>
    </citation>
    <scope>NUCLEOTIDE SEQUENCE [LARGE SCALE GENOMIC DNA]</scope>
    <source>
        <strain evidence="6">P19_London_7_VIM_2_05_10</strain>
    </source>
</reference>
<reference evidence="2" key="2">
    <citation type="submission" date="2015-06" db="EMBL/GenBank/DDBJ databases">
        <authorList>
            <person name="Radhakrishnan R."/>
            <person name="Underwood A."/>
            <person name="Al-Shahib A."/>
        </authorList>
    </citation>
    <scope>NUCLEOTIDE SEQUENCE</scope>
    <source>
        <strain evidence="2">P19_London_7_VIM_2_05_10</strain>
    </source>
</reference>
<reference evidence="5 8" key="4">
    <citation type="submission" date="2017-08" db="EMBL/GenBank/DDBJ databases">
        <authorList>
            <person name="Feschi L."/>
            <person name="Jeukens J."/>
            <person name="Emond-Rheault J.-G."/>
            <person name="Kukavica-Ibrulj I."/>
            <person name="Boyle B."/>
            <person name="Levesque R.C."/>
        </authorList>
    </citation>
    <scope>NUCLEOTIDE SEQUENCE [LARGE SCALE GENOMIC DNA]</scope>
    <source>
        <strain evidence="5 8">PA-W36</strain>
    </source>
</reference>
<dbReference type="Proteomes" id="UP000194857">
    <property type="component" value="Unassembled WGS sequence"/>
</dbReference>
<dbReference type="PANTHER" id="PTHR14119">
    <property type="entry name" value="HYDROLASE"/>
    <property type="match status" value="1"/>
</dbReference>
<name>A0A072ZP93_PSEAI</name>
<accession>A0A1S1BV66</accession>
<sequence>MLIRAATSTLLVVDIQERLLPAIDDGPALVEYSQWLLRVARALDVPVLASEQYSKGLGPTVAALRDELEPTQILEKLDFSAAADGALLRAPGGDRRQFVVCGSEAHVCVLQTVLDLLGRGREVFVVEEAIGSRRPSDKALAVERMRQAGAMIVSREMVAFEWMERAGSDRFREISRNFIR</sequence>
<dbReference type="Proteomes" id="UP000045039">
    <property type="component" value="Unassembled WGS sequence"/>
</dbReference>
<dbReference type="EMBL" id="NSNE01000007">
    <property type="protein sequence ID" value="RPM16233.1"/>
    <property type="molecule type" value="Genomic_DNA"/>
</dbReference>
<evidence type="ECO:0000313" key="2">
    <source>
        <dbReference type="EMBL" id="CRQ04339.1"/>
    </source>
</evidence>
<evidence type="ECO:0000313" key="3">
    <source>
        <dbReference type="EMBL" id="MZZ10789.1"/>
    </source>
</evidence>